<comment type="caution">
    <text evidence="8">The sequence shown here is derived from an EMBL/GenBank/DDBJ whole genome shotgun (WGS) entry which is preliminary data.</text>
</comment>
<sequence length="225" mass="25721">MKRFLDAESVKCGEWEFECEGPKGPREITLGRGWKRFYHEYKLQPSNILLFKHKGRDDFSVHIFQSPGVERMYVTSSGDSGDMTTPQVPRNRPRAPPTPRCQTGCINVPRSVAAAEVEQTFRSEHPFFIMHITKRLLGIHFLPNVPHFGEDVSDDVIITLRAGDISVRAVYDRYGGNRRCNCGAISGGWADFLRKYNITEQKLAVFEISSTNPYMELLVQFVDFE</sequence>
<organism evidence="8 9">
    <name type="scientific">Arachis hypogaea</name>
    <name type="common">Peanut</name>
    <dbReference type="NCBI Taxonomy" id="3818"/>
    <lineage>
        <taxon>Eukaryota</taxon>
        <taxon>Viridiplantae</taxon>
        <taxon>Streptophyta</taxon>
        <taxon>Embryophyta</taxon>
        <taxon>Tracheophyta</taxon>
        <taxon>Spermatophyta</taxon>
        <taxon>Magnoliopsida</taxon>
        <taxon>eudicotyledons</taxon>
        <taxon>Gunneridae</taxon>
        <taxon>Pentapetalae</taxon>
        <taxon>rosids</taxon>
        <taxon>fabids</taxon>
        <taxon>Fabales</taxon>
        <taxon>Fabaceae</taxon>
        <taxon>Papilionoideae</taxon>
        <taxon>50 kb inversion clade</taxon>
        <taxon>dalbergioids sensu lato</taxon>
        <taxon>Dalbergieae</taxon>
        <taxon>Pterocarpus clade</taxon>
        <taxon>Arachis</taxon>
    </lineage>
</organism>
<dbReference type="GO" id="GO:0003677">
    <property type="term" value="F:DNA binding"/>
    <property type="evidence" value="ECO:0007669"/>
    <property type="project" value="UniProtKB-KW"/>
</dbReference>
<accession>A0A445CDG6</accession>
<dbReference type="GO" id="GO:0005634">
    <property type="term" value="C:nucleus"/>
    <property type="evidence" value="ECO:0007669"/>
    <property type="project" value="UniProtKB-SubCell"/>
</dbReference>
<comment type="subcellular location">
    <subcellularLocation>
        <location evidence="1">Nucleus</location>
    </subcellularLocation>
</comment>
<feature type="domain" description="TF-B3" evidence="7">
    <location>
        <begin position="1"/>
        <end position="67"/>
    </location>
</feature>
<dbReference type="InterPro" id="IPR050655">
    <property type="entry name" value="Plant_B3_domain"/>
</dbReference>
<evidence type="ECO:0000313" key="9">
    <source>
        <dbReference type="Proteomes" id="UP000289738"/>
    </source>
</evidence>
<evidence type="ECO:0000256" key="2">
    <source>
        <dbReference type="ARBA" id="ARBA00023015"/>
    </source>
</evidence>
<evidence type="ECO:0000256" key="1">
    <source>
        <dbReference type="ARBA" id="ARBA00004123"/>
    </source>
</evidence>
<dbReference type="Pfam" id="PF02362">
    <property type="entry name" value="B3"/>
    <property type="match status" value="1"/>
</dbReference>
<proteinExistence type="predicted"/>
<gene>
    <name evidence="8" type="ORF">Ahy_A07g034989</name>
</gene>
<keyword evidence="9" id="KW-1185">Reference proteome</keyword>
<dbReference type="PANTHER" id="PTHR31920">
    <property type="entry name" value="B3 DOMAIN-CONTAINING"/>
    <property type="match status" value="1"/>
</dbReference>
<protein>
    <recommendedName>
        <fullName evidence="7">TF-B3 domain-containing protein</fullName>
    </recommendedName>
</protein>
<dbReference type="InterPro" id="IPR015300">
    <property type="entry name" value="DNA-bd_pseudobarrel_sf"/>
</dbReference>
<dbReference type="Gene3D" id="2.40.330.10">
    <property type="entry name" value="DNA-binding pseudobarrel domain"/>
    <property type="match status" value="2"/>
</dbReference>
<evidence type="ECO:0000259" key="7">
    <source>
        <dbReference type="PROSITE" id="PS50863"/>
    </source>
</evidence>
<keyword evidence="3" id="KW-0238">DNA-binding</keyword>
<evidence type="ECO:0000256" key="3">
    <source>
        <dbReference type="ARBA" id="ARBA00023125"/>
    </source>
</evidence>
<evidence type="ECO:0000256" key="5">
    <source>
        <dbReference type="ARBA" id="ARBA00023242"/>
    </source>
</evidence>
<feature type="compositionally biased region" description="Polar residues" evidence="6">
    <location>
        <begin position="76"/>
        <end position="88"/>
    </location>
</feature>
<reference evidence="8 9" key="1">
    <citation type="submission" date="2019-01" db="EMBL/GenBank/DDBJ databases">
        <title>Sequencing of cultivated peanut Arachis hypogaea provides insights into genome evolution and oil improvement.</title>
        <authorList>
            <person name="Chen X."/>
        </authorList>
    </citation>
    <scope>NUCLEOTIDE SEQUENCE [LARGE SCALE GENOMIC DNA]</scope>
    <source>
        <strain evidence="9">cv. Fuhuasheng</strain>
        <tissue evidence="8">Leaves</tissue>
    </source>
</reference>
<dbReference type="PANTHER" id="PTHR31920:SF132">
    <property type="entry name" value="TF-B3 DOMAIN-CONTAINING PROTEIN"/>
    <property type="match status" value="1"/>
</dbReference>
<dbReference type="SUPFAM" id="SSF101936">
    <property type="entry name" value="DNA-binding pseudobarrel domain"/>
    <property type="match status" value="1"/>
</dbReference>
<keyword evidence="5" id="KW-0539">Nucleus</keyword>
<dbReference type="Proteomes" id="UP000289738">
    <property type="component" value="Chromosome A07"/>
</dbReference>
<dbReference type="InterPro" id="IPR003340">
    <property type="entry name" value="B3_DNA-bd"/>
</dbReference>
<evidence type="ECO:0000256" key="6">
    <source>
        <dbReference type="SAM" id="MobiDB-lite"/>
    </source>
</evidence>
<dbReference type="EMBL" id="SDMP01000007">
    <property type="protein sequence ID" value="RYR48893.1"/>
    <property type="molecule type" value="Genomic_DNA"/>
</dbReference>
<dbReference type="CDD" id="cd10017">
    <property type="entry name" value="B3_DNA"/>
    <property type="match status" value="1"/>
</dbReference>
<dbReference type="PROSITE" id="PS50863">
    <property type="entry name" value="B3"/>
    <property type="match status" value="1"/>
</dbReference>
<keyword evidence="2" id="KW-0805">Transcription regulation</keyword>
<evidence type="ECO:0000256" key="4">
    <source>
        <dbReference type="ARBA" id="ARBA00023163"/>
    </source>
</evidence>
<feature type="region of interest" description="Disordered" evidence="6">
    <location>
        <begin position="76"/>
        <end position="99"/>
    </location>
</feature>
<keyword evidence="4" id="KW-0804">Transcription</keyword>
<name>A0A445CDG6_ARAHY</name>
<dbReference type="AlphaFoldDB" id="A0A445CDG6"/>
<evidence type="ECO:0000313" key="8">
    <source>
        <dbReference type="EMBL" id="RYR48893.1"/>
    </source>
</evidence>